<comment type="similarity">
    <text evidence="1">Belongs to the Cdt1 family.</text>
</comment>
<dbReference type="EMBL" id="MNPL01002220">
    <property type="protein sequence ID" value="OQR78446.1"/>
    <property type="molecule type" value="Genomic_DNA"/>
</dbReference>
<dbReference type="GO" id="GO:0071163">
    <property type="term" value="P:DNA replication preinitiation complex assembly"/>
    <property type="evidence" value="ECO:0007669"/>
    <property type="project" value="InterPro"/>
</dbReference>
<dbReference type="STRING" id="418985.A0A1V9XY80"/>
<dbReference type="GO" id="GO:0030174">
    <property type="term" value="P:regulation of DNA-templated DNA replication initiation"/>
    <property type="evidence" value="ECO:0007669"/>
    <property type="project" value="InterPro"/>
</dbReference>
<dbReference type="OrthoDB" id="341730at2759"/>
<organism evidence="4 5">
    <name type="scientific">Tropilaelaps mercedesae</name>
    <dbReference type="NCBI Taxonomy" id="418985"/>
    <lineage>
        <taxon>Eukaryota</taxon>
        <taxon>Metazoa</taxon>
        <taxon>Ecdysozoa</taxon>
        <taxon>Arthropoda</taxon>
        <taxon>Chelicerata</taxon>
        <taxon>Arachnida</taxon>
        <taxon>Acari</taxon>
        <taxon>Parasitiformes</taxon>
        <taxon>Mesostigmata</taxon>
        <taxon>Gamasina</taxon>
        <taxon>Dermanyssoidea</taxon>
        <taxon>Laelapidae</taxon>
        <taxon>Tropilaelaps</taxon>
    </lineage>
</organism>
<evidence type="ECO:0000256" key="2">
    <source>
        <dbReference type="ARBA" id="ARBA00023306"/>
    </source>
</evidence>
<dbReference type="InterPro" id="IPR038090">
    <property type="entry name" value="Cdt1_C_WH_dom_sf"/>
</dbReference>
<gene>
    <name evidence="4" type="ORF">BIW11_02732</name>
</gene>
<protein>
    <submittedName>
        <fullName evidence="4">DNA replication factor Cdt1-like</fullName>
    </submittedName>
</protein>
<dbReference type="InterPro" id="IPR032054">
    <property type="entry name" value="Cdt1_C"/>
</dbReference>
<dbReference type="Pfam" id="PF16679">
    <property type="entry name" value="CDT1_C"/>
    <property type="match status" value="1"/>
</dbReference>
<dbReference type="AlphaFoldDB" id="A0A1V9XY80"/>
<dbReference type="CDD" id="cd08674">
    <property type="entry name" value="Cdt1_m"/>
    <property type="match status" value="1"/>
</dbReference>
<dbReference type="GO" id="GO:0005634">
    <property type="term" value="C:nucleus"/>
    <property type="evidence" value="ECO:0007669"/>
    <property type="project" value="TreeGrafter"/>
</dbReference>
<dbReference type="Proteomes" id="UP000192247">
    <property type="component" value="Unassembled WGS sequence"/>
</dbReference>
<dbReference type="PANTHER" id="PTHR28637:SF1">
    <property type="entry name" value="DNA REPLICATION FACTOR CDT1"/>
    <property type="match status" value="1"/>
</dbReference>
<dbReference type="InParanoid" id="A0A1V9XY80"/>
<dbReference type="InterPro" id="IPR045173">
    <property type="entry name" value="Cdt1"/>
</dbReference>
<evidence type="ECO:0000256" key="1">
    <source>
        <dbReference type="ARBA" id="ARBA00008356"/>
    </source>
</evidence>
<proteinExistence type="inferred from homology"/>
<dbReference type="GO" id="GO:0000278">
    <property type="term" value="P:mitotic cell cycle"/>
    <property type="evidence" value="ECO:0007669"/>
    <property type="project" value="TreeGrafter"/>
</dbReference>
<evidence type="ECO:0000313" key="5">
    <source>
        <dbReference type="Proteomes" id="UP000192247"/>
    </source>
</evidence>
<dbReference type="PANTHER" id="PTHR28637">
    <property type="entry name" value="DNA REPLICATION FACTOR CDT1"/>
    <property type="match status" value="1"/>
</dbReference>
<dbReference type="GO" id="GO:0070182">
    <property type="term" value="F:DNA polymerase binding"/>
    <property type="evidence" value="ECO:0007669"/>
    <property type="project" value="TreeGrafter"/>
</dbReference>
<evidence type="ECO:0000313" key="4">
    <source>
        <dbReference type="EMBL" id="OQR78446.1"/>
    </source>
</evidence>
<dbReference type="GO" id="GO:0003677">
    <property type="term" value="F:DNA binding"/>
    <property type="evidence" value="ECO:0007669"/>
    <property type="project" value="InterPro"/>
</dbReference>
<dbReference type="SUPFAM" id="SSF46785">
    <property type="entry name" value="Winged helix' DNA-binding domain"/>
    <property type="match status" value="1"/>
</dbReference>
<reference evidence="4 5" key="1">
    <citation type="journal article" date="2017" name="Gigascience">
        <title>Draft genome of the honey bee ectoparasitic mite, Tropilaelaps mercedesae, is shaped by the parasitic life history.</title>
        <authorList>
            <person name="Dong X."/>
            <person name="Armstrong S.D."/>
            <person name="Xia D."/>
            <person name="Makepeace B.L."/>
            <person name="Darby A.C."/>
            <person name="Kadowaki T."/>
        </authorList>
    </citation>
    <scope>NUCLEOTIDE SEQUENCE [LARGE SCALE GENOMIC DNA]</scope>
    <source>
        <strain evidence="4">Wuxi-XJTLU</strain>
    </source>
</reference>
<name>A0A1V9XY80_9ACAR</name>
<evidence type="ECO:0000259" key="3">
    <source>
        <dbReference type="SMART" id="SM01075"/>
    </source>
</evidence>
<comment type="caution">
    <text evidence="4">The sequence shown here is derived from an EMBL/GenBank/DDBJ whole genome shotgun (WGS) entry which is preliminary data.</text>
</comment>
<keyword evidence="5" id="KW-1185">Reference proteome</keyword>
<dbReference type="FunCoup" id="A0A1V9XY80">
    <property type="interactions" value="893"/>
</dbReference>
<dbReference type="Pfam" id="PF08839">
    <property type="entry name" value="CDT1"/>
    <property type="match status" value="1"/>
</dbReference>
<dbReference type="InterPro" id="IPR036390">
    <property type="entry name" value="WH_DNA-bd_sf"/>
</dbReference>
<accession>A0A1V9XY80</accession>
<feature type="domain" description="CDT1 Geminin-binding" evidence="3">
    <location>
        <begin position="60"/>
        <end position="214"/>
    </location>
</feature>
<dbReference type="SMART" id="SM01075">
    <property type="entry name" value="CDT1"/>
    <property type="match status" value="1"/>
</dbReference>
<dbReference type="InterPro" id="IPR014939">
    <property type="entry name" value="CDT1_Gemini-bd-like"/>
</dbReference>
<keyword evidence="2" id="KW-0131">Cell cycle</keyword>
<dbReference type="Gene3D" id="1.10.10.1420">
    <property type="entry name" value="DNA replication factor Cdt1, C-terminal WH domain"/>
    <property type="match status" value="1"/>
</dbReference>
<dbReference type="GO" id="GO:0000076">
    <property type="term" value="P:DNA replication checkpoint signaling"/>
    <property type="evidence" value="ECO:0007669"/>
    <property type="project" value="TreeGrafter"/>
</dbReference>
<dbReference type="CDD" id="cd08767">
    <property type="entry name" value="Cdt1_c"/>
    <property type="match status" value="1"/>
</dbReference>
<sequence>MEAKRSTLRAAKEKLRQFEGNQAALKEFQLSKRVHDSEPVSTPAYEKYHYLTAPAGVLPLPIHYQHLLDGFGACDTVVSMFHNRKEICRLDKVSSAVQSITRHDFGLSHLGKILHVKPEAYLVSVEEHRFLDTAERKHHILSFVNPPNGHDPKFVMERKNHFKDKLLLRVAQYHQEFLDKEMPGSDVPVEAIKRWHPKFLLDSVPDIPVKDLPQLQKTAQIVNAQQVLEKVRSKFSVRIEKALETLVEKQAQEKRNNDPNESSMSPICSMLHGVNHSLLERIRKKEALKMAEKMVINGQDEKERRVLQALPRLVRTIRQVFLSSKKATLPYPDLVAKIRESGSFDDIEALMARVAELAPEWYKPLMVRNAKYVKIDKDRDVNSLCERVERRLKDMVSSKVR</sequence>